<organism evidence="1 2">
    <name type="scientific">Roseibium polysiphoniae</name>
    <dbReference type="NCBI Taxonomy" id="2571221"/>
    <lineage>
        <taxon>Bacteria</taxon>
        <taxon>Pseudomonadati</taxon>
        <taxon>Pseudomonadota</taxon>
        <taxon>Alphaproteobacteria</taxon>
        <taxon>Hyphomicrobiales</taxon>
        <taxon>Stappiaceae</taxon>
        <taxon>Roseibium</taxon>
    </lineage>
</organism>
<dbReference type="Proteomes" id="UP000705379">
    <property type="component" value="Unassembled WGS sequence"/>
</dbReference>
<reference evidence="1" key="1">
    <citation type="submission" date="2018-08" db="EMBL/GenBank/DDBJ databases">
        <authorList>
            <person name="Jin W."/>
            <person name="Wang H."/>
            <person name="Yang Y."/>
            <person name="Li M."/>
            <person name="Liu J."/>
        </authorList>
    </citation>
    <scope>NUCLEOTIDE SEQUENCE</scope>
    <source>
        <strain evidence="1">AESS21</strain>
    </source>
</reference>
<evidence type="ECO:0000313" key="2">
    <source>
        <dbReference type="Proteomes" id="UP000705379"/>
    </source>
</evidence>
<dbReference type="EMBL" id="QTKU01000001">
    <property type="protein sequence ID" value="MBS8258755.1"/>
    <property type="molecule type" value="Genomic_DNA"/>
</dbReference>
<accession>A0A944C9W8</accession>
<protein>
    <submittedName>
        <fullName evidence="1">DUF2793 domain-containing protein</fullName>
    </submittedName>
</protein>
<dbReference type="InterPro" id="IPR021251">
    <property type="entry name" value="DUF2793"/>
</dbReference>
<dbReference type="AlphaFoldDB" id="A0A944C9W8"/>
<comment type="caution">
    <text evidence="1">The sequence shown here is derived from an EMBL/GenBank/DDBJ whole genome shotgun (WGS) entry which is preliminary data.</text>
</comment>
<name>A0A944C9W8_9HYPH</name>
<reference evidence="1" key="2">
    <citation type="journal article" date="2021" name="Microorganisms">
        <title>Bacterial Dimethylsulfoniopropionate Biosynthesis in the East China Sea.</title>
        <authorList>
            <person name="Liu J."/>
            <person name="Zhang Y."/>
            <person name="Liu J."/>
            <person name="Zhong H."/>
            <person name="Williams B.T."/>
            <person name="Zheng Y."/>
            <person name="Curson A.R.J."/>
            <person name="Sun C."/>
            <person name="Sun H."/>
            <person name="Song D."/>
            <person name="Wagner Mackenzie B."/>
            <person name="Bermejo Martinez A."/>
            <person name="Todd J.D."/>
            <person name="Zhang X.H."/>
        </authorList>
    </citation>
    <scope>NUCLEOTIDE SEQUENCE</scope>
    <source>
        <strain evidence="1">AESS21</strain>
    </source>
</reference>
<gene>
    <name evidence="1" type="ORF">DYI23_00865</name>
</gene>
<proteinExistence type="predicted"/>
<evidence type="ECO:0000313" key="1">
    <source>
        <dbReference type="EMBL" id="MBS8258755.1"/>
    </source>
</evidence>
<dbReference type="RefSeq" id="WP_213214516.1">
    <property type="nucleotide sequence ID" value="NZ_QTKU01000001.1"/>
</dbReference>
<sequence>MSETLRFALPLMAAAQAQKHVTHNEALLTLDALAHLHLASRSIAVPPAAEDGAAYLVASGATGDWLGREGDIALWRDGVWQFHSAFEGLVAFVADEEALIVLTGSGWRDIGPLLGHDRLVARSENGAETRLAVLEEELSGLSGAFAETSALIPDRAIVFGVSCRTITTISGAASYDCGLAGEPSKFGGSLGVSAGATNAGVIGPSAFYAPTQVRLTANGGSFSSGAVRVAVHCLLPVVPQS</sequence>
<dbReference type="Pfam" id="PF10983">
    <property type="entry name" value="DUF2793"/>
    <property type="match status" value="1"/>
</dbReference>